<dbReference type="CDD" id="cd12148">
    <property type="entry name" value="fungal_TF_MHR"/>
    <property type="match status" value="1"/>
</dbReference>
<feature type="compositionally biased region" description="Low complexity" evidence="8">
    <location>
        <begin position="95"/>
        <end position="113"/>
    </location>
</feature>
<dbReference type="PROSITE" id="PS00028">
    <property type="entry name" value="ZINC_FINGER_C2H2_1"/>
    <property type="match status" value="2"/>
</dbReference>
<evidence type="ECO:0000256" key="1">
    <source>
        <dbReference type="ARBA" id="ARBA00004123"/>
    </source>
</evidence>
<dbReference type="SMART" id="SM00355">
    <property type="entry name" value="ZnF_C2H2"/>
    <property type="match status" value="2"/>
</dbReference>
<keyword evidence="3" id="KW-0677">Repeat</keyword>
<keyword evidence="5" id="KW-0862">Zinc</keyword>
<dbReference type="VEuPathDB" id="FungiDB:PV06_01912"/>
<dbReference type="GO" id="GO:0008270">
    <property type="term" value="F:zinc ion binding"/>
    <property type="evidence" value="ECO:0007669"/>
    <property type="project" value="UniProtKB-KW"/>
</dbReference>
<dbReference type="GO" id="GO:0000785">
    <property type="term" value="C:chromatin"/>
    <property type="evidence" value="ECO:0007669"/>
    <property type="project" value="TreeGrafter"/>
</dbReference>
<evidence type="ECO:0000313" key="10">
    <source>
        <dbReference type="EMBL" id="KIW46229.1"/>
    </source>
</evidence>
<dbReference type="InterPro" id="IPR051059">
    <property type="entry name" value="VerF-like"/>
</dbReference>
<dbReference type="HOGENOM" id="CLU_007423_0_0_1"/>
<gene>
    <name evidence="10" type="ORF">PV06_01912</name>
</gene>
<feature type="compositionally biased region" description="Polar residues" evidence="8">
    <location>
        <begin position="157"/>
        <end position="167"/>
    </location>
</feature>
<proteinExistence type="predicted"/>
<dbReference type="RefSeq" id="XP_016266445.1">
    <property type="nucleotide sequence ID" value="XM_016402548.1"/>
</dbReference>
<dbReference type="Gene3D" id="3.30.160.60">
    <property type="entry name" value="Classic Zinc Finger"/>
    <property type="match status" value="2"/>
</dbReference>
<protein>
    <recommendedName>
        <fullName evidence="9">C2H2-type domain-containing protein</fullName>
    </recommendedName>
</protein>
<reference evidence="10 11" key="1">
    <citation type="submission" date="2015-01" db="EMBL/GenBank/DDBJ databases">
        <title>The Genome Sequence of Exophiala oligosperma CBS72588.</title>
        <authorList>
            <consortium name="The Broad Institute Genomics Platform"/>
            <person name="Cuomo C."/>
            <person name="de Hoog S."/>
            <person name="Gorbushina A."/>
            <person name="Stielow B."/>
            <person name="Teixiera M."/>
            <person name="Abouelleil A."/>
            <person name="Chapman S.B."/>
            <person name="Priest M."/>
            <person name="Young S.K."/>
            <person name="Wortman J."/>
            <person name="Nusbaum C."/>
            <person name="Birren B."/>
        </authorList>
    </citation>
    <scope>NUCLEOTIDE SEQUENCE [LARGE SCALE GENOMIC DNA]</scope>
    <source>
        <strain evidence="10 11">CBS 72588</strain>
    </source>
</reference>
<feature type="compositionally biased region" description="Polar residues" evidence="8">
    <location>
        <begin position="277"/>
        <end position="296"/>
    </location>
</feature>
<dbReference type="Pfam" id="PF00096">
    <property type="entry name" value="zf-C2H2"/>
    <property type="match status" value="1"/>
</dbReference>
<dbReference type="InterPro" id="IPR007219">
    <property type="entry name" value="XnlR_reg_dom"/>
</dbReference>
<keyword evidence="4 7" id="KW-0863">Zinc-finger</keyword>
<dbReference type="EMBL" id="KN847333">
    <property type="protein sequence ID" value="KIW46229.1"/>
    <property type="molecule type" value="Genomic_DNA"/>
</dbReference>
<dbReference type="PANTHER" id="PTHR40626">
    <property type="entry name" value="MIP31509P"/>
    <property type="match status" value="1"/>
</dbReference>
<feature type="region of interest" description="Disordered" evidence="8">
    <location>
        <begin position="881"/>
        <end position="911"/>
    </location>
</feature>
<evidence type="ECO:0000256" key="4">
    <source>
        <dbReference type="ARBA" id="ARBA00022771"/>
    </source>
</evidence>
<dbReference type="PROSITE" id="PS50157">
    <property type="entry name" value="ZINC_FINGER_C2H2_2"/>
    <property type="match status" value="2"/>
</dbReference>
<keyword evidence="11" id="KW-1185">Reference proteome</keyword>
<evidence type="ECO:0000259" key="9">
    <source>
        <dbReference type="PROSITE" id="PS50157"/>
    </source>
</evidence>
<accession>A0A0D2EE81</accession>
<evidence type="ECO:0000256" key="5">
    <source>
        <dbReference type="ARBA" id="ARBA00022833"/>
    </source>
</evidence>
<feature type="compositionally biased region" description="Polar residues" evidence="8">
    <location>
        <begin position="321"/>
        <end position="335"/>
    </location>
</feature>
<feature type="compositionally biased region" description="Basic and acidic residues" evidence="8">
    <location>
        <begin position="902"/>
        <end position="911"/>
    </location>
</feature>
<dbReference type="PANTHER" id="PTHR40626:SF31">
    <property type="entry name" value="TRANSCRIPTIONAL ACTIVATOR_REPRESSOR MOT3"/>
    <property type="match status" value="1"/>
</dbReference>
<feature type="region of interest" description="Disordered" evidence="8">
    <location>
        <begin position="90"/>
        <end position="138"/>
    </location>
</feature>
<dbReference type="InterPro" id="IPR013087">
    <property type="entry name" value="Znf_C2H2_type"/>
</dbReference>
<dbReference type="GO" id="GO:0006351">
    <property type="term" value="P:DNA-templated transcription"/>
    <property type="evidence" value="ECO:0007669"/>
    <property type="project" value="InterPro"/>
</dbReference>
<feature type="domain" description="C2H2-type" evidence="9">
    <location>
        <begin position="68"/>
        <end position="96"/>
    </location>
</feature>
<evidence type="ECO:0000256" key="8">
    <source>
        <dbReference type="SAM" id="MobiDB-lite"/>
    </source>
</evidence>
<feature type="compositionally biased region" description="Basic and acidic residues" evidence="8">
    <location>
        <begin position="128"/>
        <end position="138"/>
    </location>
</feature>
<comment type="subcellular location">
    <subcellularLocation>
        <location evidence="1">Nucleus</location>
    </subcellularLocation>
</comment>
<feature type="compositionally biased region" description="Low complexity" evidence="8">
    <location>
        <begin position="303"/>
        <end position="320"/>
    </location>
</feature>
<dbReference type="Pfam" id="PF04082">
    <property type="entry name" value="Fungal_trans"/>
    <property type="match status" value="1"/>
</dbReference>
<sequence>MHVRFVEPQQMPEVPRPETASSHVMKTLTFVDKSQEKRNFVCPVCKRTFKRSEHCARHQRAHTQERPFPCKFCDRRYARRDLVARHERAVHAHGSSDVAPSVPVPGVSGTSVSTKGDDRLKSGSNAAAEDRVESSRQEETATMALFFEQAPVASLPMESSPQDTNTNQEHENEDSAVHRRSFLESFHPENGVHAFKRAGRSSLEGDFDMLMNDIQTTDQPSSLDIFDELNFFDPYNGMSPLPNITLSPSVQTNLRETNHTTTLRSFNATRPATFQLWGQEQRQHRSTQVSNTSATNAVFPLLSPTTDPSSIPTSSGPSDTYTCSPKSSDSVSGTSRKLRLAPLTESHRDTILQECHNTPVVAHRDDAKHITLPSTNTLNQLLGTFVDVFLSHLPVIHLPTFDLDKTQPPLILSMCAIGALYRLERKMSLDLYLQADQLLLREWHKPARREEAFESVFSKYERSRRRHDKGPETRQCSSSQLWMVQCRVLLTWFASFTGNPTLVRKGIQDVSILVNEYHNRKRKLSPEEPSTLSNWSEWCNRESEKRLLHSIFVLCSLITAAYDIPPVLSVLQDGEVELPSEDKLWVAPSEVMWQQCVNQTERVKAVSIIDGVSCFMNNTTPQIQQTDSDSGLHPSWPPFAVVIILHGVSIQFWHMSQYADLTRSQRAQNLSFCFSTTAAAASSTPTTASPSLEFLLHEHNETILDRCRSQTPRQTKVPANDGLWDETEGPLSFNCLCILRLIHLRAFTGANPIDKGILLTSDPSEVTTALQKFMSSPQTRNVYVTKTARQALEGIKTPSQVGWKLVQKTVGFKWSVDVAIFYWAFGLFFVRWIHTIEKLIKGHHSHHHRQHHDMPSVDEAETSVLEETRRTFLENDLMTTTMTTTDVDNNNNNDPSDSFDDTGDKNNHDRSSLAAQVSRHLAVYFTDTWSWGITARFGHVLNQLAEICERDLLSLLADHPQENPHGVTTRR</sequence>
<dbReference type="AlphaFoldDB" id="A0A0D2EE81"/>
<feature type="compositionally biased region" description="Basic and acidic residues" evidence="8">
    <location>
        <begin position="168"/>
        <end position="177"/>
    </location>
</feature>
<name>A0A0D2EE81_9EURO</name>
<dbReference type="InterPro" id="IPR036236">
    <property type="entry name" value="Znf_C2H2_sf"/>
</dbReference>
<evidence type="ECO:0000256" key="2">
    <source>
        <dbReference type="ARBA" id="ARBA00022723"/>
    </source>
</evidence>
<keyword evidence="6" id="KW-0539">Nucleus</keyword>
<dbReference type="GeneID" id="27353986"/>
<keyword evidence="2" id="KW-0479">Metal-binding</keyword>
<dbReference type="STRING" id="215243.A0A0D2EE81"/>
<dbReference type="OrthoDB" id="654211at2759"/>
<dbReference type="Proteomes" id="UP000053342">
    <property type="component" value="Unassembled WGS sequence"/>
</dbReference>
<feature type="compositionally biased region" description="Low complexity" evidence="8">
    <location>
        <begin position="881"/>
        <end position="896"/>
    </location>
</feature>
<dbReference type="GO" id="GO:0000981">
    <property type="term" value="F:DNA-binding transcription factor activity, RNA polymerase II-specific"/>
    <property type="evidence" value="ECO:0007669"/>
    <property type="project" value="InterPro"/>
</dbReference>
<evidence type="ECO:0000256" key="6">
    <source>
        <dbReference type="ARBA" id="ARBA00023242"/>
    </source>
</evidence>
<evidence type="ECO:0000313" key="11">
    <source>
        <dbReference type="Proteomes" id="UP000053342"/>
    </source>
</evidence>
<dbReference type="SUPFAM" id="SSF57667">
    <property type="entry name" value="beta-beta-alpha zinc fingers"/>
    <property type="match status" value="1"/>
</dbReference>
<evidence type="ECO:0000256" key="7">
    <source>
        <dbReference type="PROSITE-ProRule" id="PRU00042"/>
    </source>
</evidence>
<feature type="region of interest" description="Disordered" evidence="8">
    <location>
        <begin position="277"/>
        <end position="337"/>
    </location>
</feature>
<feature type="domain" description="C2H2-type" evidence="9">
    <location>
        <begin position="40"/>
        <end position="67"/>
    </location>
</feature>
<feature type="region of interest" description="Disordered" evidence="8">
    <location>
        <begin position="1"/>
        <end position="20"/>
    </location>
</feature>
<organism evidence="10 11">
    <name type="scientific">Exophiala oligosperma</name>
    <dbReference type="NCBI Taxonomy" id="215243"/>
    <lineage>
        <taxon>Eukaryota</taxon>
        <taxon>Fungi</taxon>
        <taxon>Dikarya</taxon>
        <taxon>Ascomycota</taxon>
        <taxon>Pezizomycotina</taxon>
        <taxon>Eurotiomycetes</taxon>
        <taxon>Chaetothyriomycetidae</taxon>
        <taxon>Chaetothyriales</taxon>
        <taxon>Herpotrichiellaceae</taxon>
        <taxon>Exophiala</taxon>
    </lineage>
</organism>
<dbReference type="GO" id="GO:0000978">
    <property type="term" value="F:RNA polymerase II cis-regulatory region sequence-specific DNA binding"/>
    <property type="evidence" value="ECO:0007669"/>
    <property type="project" value="InterPro"/>
</dbReference>
<feature type="region of interest" description="Disordered" evidence="8">
    <location>
        <begin position="155"/>
        <end position="177"/>
    </location>
</feature>
<dbReference type="GO" id="GO:0005634">
    <property type="term" value="C:nucleus"/>
    <property type="evidence" value="ECO:0007669"/>
    <property type="project" value="UniProtKB-SubCell"/>
</dbReference>
<evidence type="ECO:0000256" key="3">
    <source>
        <dbReference type="ARBA" id="ARBA00022737"/>
    </source>
</evidence>